<dbReference type="RefSeq" id="WP_168911269.1">
    <property type="nucleotide sequence ID" value="NZ_JABACI010000001.1"/>
</dbReference>
<organism evidence="2 3">
    <name type="scientific">Microbacterium salsuginis</name>
    <dbReference type="NCBI Taxonomy" id="2722803"/>
    <lineage>
        <taxon>Bacteria</taxon>
        <taxon>Bacillati</taxon>
        <taxon>Actinomycetota</taxon>
        <taxon>Actinomycetes</taxon>
        <taxon>Micrococcales</taxon>
        <taxon>Microbacteriaceae</taxon>
        <taxon>Microbacterium</taxon>
    </lineage>
</organism>
<reference evidence="2 3" key="1">
    <citation type="submission" date="2020-04" db="EMBL/GenBank/DDBJ databases">
        <title>CFH 90308 Microbacterium sp.</title>
        <authorList>
            <person name="Nie G."/>
            <person name="Ming H."/>
            <person name="Xia T."/>
        </authorList>
    </citation>
    <scope>NUCLEOTIDE SEQUENCE [LARGE SCALE GENOMIC DNA]</scope>
    <source>
        <strain evidence="2 3">CFH 90308</strain>
    </source>
</reference>
<evidence type="ECO:0000313" key="2">
    <source>
        <dbReference type="EMBL" id="NLP82793.1"/>
    </source>
</evidence>
<evidence type="ECO:0000313" key="3">
    <source>
        <dbReference type="Proteomes" id="UP001429745"/>
    </source>
</evidence>
<sequence>MTTHADPGWYDDGTGKQRWWDGTRWTEEYIDLREHDIELHRDAAPAAGAAAAGWYDDQRGRLRWWDGRQWTTAVRYSGEEQEFADVIIDGRWIHFGESSQPVAGAQASVETGDALLRRPAFTRSAVDRRLVGRAGAITPRTLNRIIQRPLLYLVITGTEQVWVTTVPQRQDAPARRFASWVNTSAEHYRYR</sequence>
<dbReference type="EMBL" id="JABACI010000001">
    <property type="protein sequence ID" value="NLP82793.1"/>
    <property type="molecule type" value="Genomic_DNA"/>
</dbReference>
<accession>A0ABX1K9Y2</accession>
<proteinExistence type="predicted"/>
<dbReference type="InterPro" id="IPR018929">
    <property type="entry name" value="DUF2510"/>
</dbReference>
<comment type="caution">
    <text evidence="2">The sequence shown here is derived from an EMBL/GenBank/DDBJ whole genome shotgun (WGS) entry which is preliminary data.</text>
</comment>
<dbReference type="Proteomes" id="UP001429745">
    <property type="component" value="Unassembled WGS sequence"/>
</dbReference>
<feature type="domain" description="DUF2510" evidence="1">
    <location>
        <begin position="52"/>
        <end position="79"/>
    </location>
</feature>
<name>A0ABX1K9Y2_9MICO</name>
<feature type="domain" description="DUF2510" evidence="1">
    <location>
        <begin position="7"/>
        <end position="30"/>
    </location>
</feature>
<protein>
    <submittedName>
        <fullName evidence="2">DUF2510 domain-containing protein</fullName>
    </submittedName>
</protein>
<keyword evidence="3" id="KW-1185">Reference proteome</keyword>
<dbReference type="Pfam" id="PF10708">
    <property type="entry name" value="DUF2510"/>
    <property type="match status" value="2"/>
</dbReference>
<evidence type="ECO:0000259" key="1">
    <source>
        <dbReference type="Pfam" id="PF10708"/>
    </source>
</evidence>
<gene>
    <name evidence="2" type="ORF">HF576_02940</name>
</gene>